<organism evidence="1 2">
    <name type="scientific">Aquipseudomonas alcaligenes (strain ATCC 14909 / DSM 50342 / CCUG 1425 / JCM 20561 / NBRC 14159 / NCIMB 9945 / NCTC 10367 / 1577)</name>
    <name type="common">Pseudomonas alcaligenes</name>
    <dbReference type="NCBI Taxonomy" id="1215092"/>
    <lineage>
        <taxon>Bacteria</taxon>
        <taxon>Pseudomonadati</taxon>
        <taxon>Pseudomonadota</taxon>
        <taxon>Gammaproteobacteria</taxon>
        <taxon>Pseudomonadales</taxon>
        <taxon>Pseudomonadaceae</taxon>
        <taxon>Aquipseudomonas</taxon>
    </lineage>
</organism>
<gene>
    <name evidence="1" type="ORF">PA6_055_00030</name>
</gene>
<name>U2ZB49_AQUA1</name>
<dbReference type="RefSeq" id="WP_021703004.1">
    <property type="nucleotide sequence ID" value="NZ_BATI01000055.1"/>
</dbReference>
<comment type="caution">
    <text evidence="1">The sequence shown here is derived from an EMBL/GenBank/DDBJ whole genome shotgun (WGS) entry which is preliminary data.</text>
</comment>
<keyword evidence="2" id="KW-1185">Reference proteome</keyword>
<dbReference type="Proteomes" id="UP000016560">
    <property type="component" value="Unassembled WGS sequence"/>
</dbReference>
<dbReference type="EMBL" id="BATI01000055">
    <property type="protein sequence ID" value="GAD64941.1"/>
    <property type="molecule type" value="Genomic_DNA"/>
</dbReference>
<dbReference type="AlphaFoldDB" id="U2ZB49"/>
<sequence length="56" mass="6353">MNALEKLTKHAADLAFELPDGTPVVKLGLIATLYFKEGYTAESKQRVAECFERFYK</sequence>
<evidence type="ECO:0000313" key="2">
    <source>
        <dbReference type="Proteomes" id="UP000016560"/>
    </source>
</evidence>
<accession>U2ZB49</accession>
<protein>
    <submittedName>
        <fullName evidence="1">Uncharacterized protein</fullName>
    </submittedName>
</protein>
<proteinExistence type="predicted"/>
<reference evidence="1" key="1">
    <citation type="submission" date="2024-09" db="EMBL/GenBank/DDBJ databases">
        <title>Whole genome shotgun sequence of Pseudomonas alcaligenes NBRC 14159.</title>
        <authorList>
            <person name="Yoshida I."/>
            <person name="Hosoyama A."/>
            <person name="Tsuchikane K."/>
            <person name="Noguchi M."/>
            <person name="Hirakata S."/>
            <person name="Ando Y."/>
            <person name="Ohji S."/>
            <person name="Yamazoe A."/>
            <person name="Yamazaki S."/>
            <person name="Fujita N."/>
        </authorList>
    </citation>
    <scope>NUCLEOTIDE SEQUENCE</scope>
    <source>
        <strain evidence="1">NBRC 14159</strain>
    </source>
</reference>
<evidence type="ECO:0000313" key="1">
    <source>
        <dbReference type="EMBL" id="GAD64941.1"/>
    </source>
</evidence>